<feature type="region of interest" description="Disordered" evidence="1">
    <location>
        <begin position="1"/>
        <end position="20"/>
    </location>
</feature>
<dbReference type="AlphaFoldDB" id="A0A517XT11"/>
<dbReference type="PANTHER" id="PTHR39441">
    <property type="entry name" value="DUF2252 DOMAIN-CONTAINING PROTEIN"/>
    <property type="match status" value="1"/>
</dbReference>
<evidence type="ECO:0000313" key="2">
    <source>
        <dbReference type="EMBL" id="QDU20669.1"/>
    </source>
</evidence>
<dbReference type="PANTHER" id="PTHR39441:SF1">
    <property type="entry name" value="DUF2252 DOMAIN-CONTAINING PROTEIN"/>
    <property type="match status" value="1"/>
</dbReference>
<keyword evidence="3" id="KW-1185">Reference proteome</keyword>
<evidence type="ECO:0000256" key="1">
    <source>
        <dbReference type="SAM" id="MobiDB-lite"/>
    </source>
</evidence>
<sequence>MGKSLRDKCPRESHAAWRPAADRPDPLALLEESNKGRMPHLVPVRHGRMLHSPFTFYRGAALNMAADLAGTPSTGLRVQACGDCHLCNFGAYATPERRVIFDLNDLDETLPAPWEWDVKRLAASFVLACRDNGFREDAARDAALSCVRSYRERMAEYGDMRVLDVWYASIDVEKLLAVIDDREASRRLRKRLAKARERSVLEHDFPELATDAGPAPTIRDNPPLIFHPPDRAREELMASAEKHFAGYRASLREDRRLLLDRFVLKDAAAKVVGVGSVGTYCAVLLLMAGEHDPLFLQVKQARPSVLEPYAGKDPHANHGERVVHGCRMLQSASDTFLGWVKGEAGRHYYVRQLRDMKIKPVVEAFTPGVMVQYADFCGWALAHAHARSGEPAAISGYLGKGDKFDEAVADFAAAYADQSERDHEILVKAARAGKLEVVVEEGR</sequence>
<name>A0A517XT11_9BACT</name>
<protein>
    <recommendedName>
        <fullName evidence="4">DUF2252 domain-containing protein</fullName>
    </recommendedName>
</protein>
<evidence type="ECO:0000313" key="3">
    <source>
        <dbReference type="Proteomes" id="UP000319576"/>
    </source>
</evidence>
<dbReference type="Proteomes" id="UP000319576">
    <property type="component" value="Chromosome"/>
</dbReference>
<proteinExistence type="predicted"/>
<organism evidence="2 3">
    <name type="scientific">Urbifossiella limnaea</name>
    <dbReference type="NCBI Taxonomy" id="2528023"/>
    <lineage>
        <taxon>Bacteria</taxon>
        <taxon>Pseudomonadati</taxon>
        <taxon>Planctomycetota</taxon>
        <taxon>Planctomycetia</taxon>
        <taxon>Gemmatales</taxon>
        <taxon>Gemmataceae</taxon>
        <taxon>Urbifossiella</taxon>
    </lineage>
</organism>
<evidence type="ECO:0008006" key="4">
    <source>
        <dbReference type="Google" id="ProtNLM"/>
    </source>
</evidence>
<dbReference type="KEGG" id="uli:ETAA1_26260"/>
<dbReference type="Pfam" id="PF10009">
    <property type="entry name" value="DUF2252"/>
    <property type="match status" value="1"/>
</dbReference>
<gene>
    <name evidence="2" type="ORF">ETAA1_26260</name>
</gene>
<dbReference type="EMBL" id="CP036273">
    <property type="protein sequence ID" value="QDU20669.1"/>
    <property type="molecule type" value="Genomic_DNA"/>
</dbReference>
<dbReference type="InterPro" id="IPR018721">
    <property type="entry name" value="DUF2252"/>
</dbReference>
<reference evidence="2 3" key="1">
    <citation type="submission" date="2019-02" db="EMBL/GenBank/DDBJ databases">
        <title>Deep-cultivation of Planctomycetes and their phenomic and genomic characterization uncovers novel biology.</title>
        <authorList>
            <person name="Wiegand S."/>
            <person name="Jogler M."/>
            <person name="Boedeker C."/>
            <person name="Pinto D."/>
            <person name="Vollmers J."/>
            <person name="Rivas-Marin E."/>
            <person name="Kohn T."/>
            <person name="Peeters S.H."/>
            <person name="Heuer A."/>
            <person name="Rast P."/>
            <person name="Oberbeckmann S."/>
            <person name="Bunk B."/>
            <person name="Jeske O."/>
            <person name="Meyerdierks A."/>
            <person name="Storesund J.E."/>
            <person name="Kallscheuer N."/>
            <person name="Luecker S."/>
            <person name="Lage O.M."/>
            <person name="Pohl T."/>
            <person name="Merkel B.J."/>
            <person name="Hornburger P."/>
            <person name="Mueller R.-W."/>
            <person name="Bruemmer F."/>
            <person name="Labrenz M."/>
            <person name="Spormann A.M."/>
            <person name="Op den Camp H."/>
            <person name="Overmann J."/>
            <person name="Amann R."/>
            <person name="Jetten M.S.M."/>
            <person name="Mascher T."/>
            <person name="Medema M.H."/>
            <person name="Devos D.P."/>
            <person name="Kaster A.-K."/>
            <person name="Ovreas L."/>
            <person name="Rohde M."/>
            <person name="Galperin M.Y."/>
            <person name="Jogler C."/>
        </authorList>
    </citation>
    <scope>NUCLEOTIDE SEQUENCE [LARGE SCALE GENOMIC DNA]</scope>
    <source>
        <strain evidence="2 3">ETA_A1</strain>
    </source>
</reference>
<dbReference type="RefSeq" id="WP_202920860.1">
    <property type="nucleotide sequence ID" value="NZ_CP036273.1"/>
</dbReference>
<accession>A0A517XT11</accession>